<feature type="transmembrane region" description="Helical" evidence="3">
    <location>
        <begin position="1103"/>
        <end position="1123"/>
    </location>
</feature>
<dbReference type="WBParaSite" id="PSAMB.scaffold650size51652.g7709.t1">
    <property type="protein sequence ID" value="PSAMB.scaffold650size51652.g7709.t1"/>
    <property type="gene ID" value="PSAMB.scaffold650size51652.g7709"/>
</dbReference>
<dbReference type="InterPro" id="IPR009878">
    <property type="entry name" value="Phlebovirus_G2_fusion"/>
</dbReference>
<dbReference type="InterPro" id="IPR008737">
    <property type="entry name" value="DUF1758"/>
</dbReference>
<dbReference type="PANTHER" id="PTHR47331">
    <property type="entry name" value="PHD-TYPE DOMAIN-CONTAINING PROTEIN"/>
    <property type="match status" value="1"/>
</dbReference>
<dbReference type="PANTHER" id="PTHR47331:SF5">
    <property type="entry name" value="RIBONUCLEASE H"/>
    <property type="match status" value="1"/>
</dbReference>
<dbReference type="GO" id="GO:0003676">
    <property type="term" value="F:nucleic acid binding"/>
    <property type="evidence" value="ECO:0007669"/>
    <property type="project" value="InterPro"/>
</dbReference>
<keyword evidence="1" id="KW-0862">Zinc</keyword>
<keyword evidence="3" id="KW-1133">Transmembrane helix</keyword>
<proteinExistence type="predicted"/>
<reference evidence="6" key="1">
    <citation type="submission" date="2022-11" db="UniProtKB">
        <authorList>
            <consortium name="WormBaseParasite"/>
        </authorList>
    </citation>
    <scope>IDENTIFICATION</scope>
</reference>
<keyword evidence="3" id="KW-0812">Transmembrane</keyword>
<dbReference type="PROSITE" id="PS50158">
    <property type="entry name" value="ZF_CCHC"/>
    <property type="match status" value="1"/>
</dbReference>
<dbReference type="Proteomes" id="UP000887566">
    <property type="component" value="Unplaced"/>
</dbReference>
<dbReference type="Gene3D" id="2.60.98.50">
    <property type="match status" value="1"/>
</dbReference>
<dbReference type="InterPro" id="IPR005312">
    <property type="entry name" value="DUF1759"/>
</dbReference>
<dbReference type="Pfam" id="PF05585">
    <property type="entry name" value="DUF1758"/>
    <property type="match status" value="1"/>
</dbReference>
<keyword evidence="1" id="KW-0479">Metal-binding</keyword>
<evidence type="ECO:0000256" key="2">
    <source>
        <dbReference type="SAM" id="MobiDB-lite"/>
    </source>
</evidence>
<evidence type="ECO:0000313" key="5">
    <source>
        <dbReference type="Proteomes" id="UP000887566"/>
    </source>
</evidence>
<organism evidence="5 6">
    <name type="scientific">Plectus sambesii</name>
    <dbReference type="NCBI Taxonomy" id="2011161"/>
    <lineage>
        <taxon>Eukaryota</taxon>
        <taxon>Metazoa</taxon>
        <taxon>Ecdysozoa</taxon>
        <taxon>Nematoda</taxon>
        <taxon>Chromadorea</taxon>
        <taxon>Plectida</taxon>
        <taxon>Plectina</taxon>
        <taxon>Plectoidea</taxon>
        <taxon>Plectidae</taxon>
        <taxon>Plectus</taxon>
    </lineage>
</organism>
<keyword evidence="3" id="KW-0472">Membrane</keyword>
<dbReference type="InterPro" id="IPR001878">
    <property type="entry name" value="Znf_CCHC"/>
</dbReference>
<protein>
    <submittedName>
        <fullName evidence="6">CCHC-type domain-containing protein</fullName>
    </submittedName>
</protein>
<dbReference type="InterPro" id="IPR043603">
    <property type="entry name" value="Phlebo_G2_C"/>
</dbReference>
<accession>A0A914X636</accession>
<evidence type="ECO:0000256" key="3">
    <source>
        <dbReference type="SAM" id="Phobius"/>
    </source>
</evidence>
<evidence type="ECO:0000313" key="6">
    <source>
        <dbReference type="WBParaSite" id="PSAMB.scaffold650size51652.g7709.t1"/>
    </source>
</evidence>
<feature type="domain" description="CCHC-type" evidence="4">
    <location>
        <begin position="407"/>
        <end position="421"/>
    </location>
</feature>
<evidence type="ECO:0000256" key="1">
    <source>
        <dbReference type="PROSITE-ProRule" id="PRU00047"/>
    </source>
</evidence>
<sequence>MKLPTINPELSKEERMEDLDNTKLQLEHEISVIKEAVETLQGCNKDWGDMMERLAPKKKEEEEMLYEDYSTGENSIFKTITKGIKTVKVFEARIKEAELMQLRLWNHQQIGIKEEPSKTEEVTIHHGSTSKWVNLPKLELPAYDGDPLKWSGFWDTFEATVHTQAISPVQKLNYLMSKLTGEAFEALDGITKSNDNYEIAVELLKERFGQARQIKQALYAQLRNIPKASEKTEELRRTLTGVDRVARQLKAMGEDLNQDSLVTQVLEKLPDDIVLEVGKGKSRHDAWEMARLRAALEDIVCNREDLLRIKKYLKPEDQKATQSFKQRQQMHAVTDAFGIVMEEEEPNEEEEAVMALTSESKKSGKPLPRGGRLYPCAFCGENHYNDLCVKYNTLGTRQGRVKEKELCFRCLRPGHVTAECRFTRPCPYCQGNHNRALCARYLQPAINNPFSEQTTTRMTATMGVHTMIEKIKPEKYEEMEGKRMMKTHTVAQGKQQAVQTQHEVALLTAKTEVSNPDERDKVQIAHIFFDSGSERSFITKQLAKKLKLNVESKETLSISTFASKEPQKVEVSLVEIGITLKDGTTKIIQASALEMLTNELQRKALKQEDLQIFEKIPLDDFADGLPSKYEAIVPDILIGSDYFWEFMEQKERIKCPSGLYLIPSKVGLLIGGKQGTRKTKEEVKTSTLLTSTNEEWKFNQKSENAKPSLTTIDEIETLESTEVKDTSELSDGGARQDDTTNAGSTKEIQEDATNRKVKDLTKTKENDKIIGKKKSTKLFYFMYVLMIIHGFTLTGAKGNPCPEDAHLDKIESQKCVKEGIVIMRTEQGYLCWIKKKCPLGHLGDDGACGPLCACPTWAEECSYHDGPPPTTSGDQVSILNLAKPSACSFEPDARCNEKPTHTRLHQIQLYDGSLHYVKNLELRRAQATTEDYECQGEGQQVGTPEFCENHECAKNGARFCYYRNNEIVFFINEDGEIPIKAWGSVPVTLYGPKEIPAENPSCLKCTLKCVQGGIEIITDEKMGLIEVCSKPYCYRVSHPKRTEVVLFPKDIVINTHEVTVKIWSNGYLIKDLGVWCDASPYCEMIDCYLCWNLIGNPQCAPKWMFFIISLMLYFGSVTLYVIIKLIKYLFQCCYYSTHFTWQCLHCCRMVCRRARSKTYEKMYLPVYSMLQEEATENQEEEQEQEMKLLIKKTNRPRNNKTFTPSTRIAILSIVTTITLIANQVKMTEACAEVTTLTAQQSMCTMQENGMMECILTEATRLALVPQGQDSCLLIKDPNGQPIGTLSIEVEKAALECQVKNEYFTRSFTMKVVSSKRCPGSGSCKGERCGEVKIDTKVNELGEEANNSPGFTYCTESCGCISCGCFHCFSGCLFYRTYASPTSDITYEVFSCPVWEYKVKSTIRLNSQDENVQQAFEMKPGVAVTWKNIKLTLISITSPPVPILGSQFLTDGTRTIIVKASESSQPVAGTVGEMQCANREKAEKFDCYLPHDACTCQGQETRVSCHCVERTIEDIFSKTEYVLPLTTFGLALTGTGKKIEAEYNQIASLELQISMEGLRLSTKTDKNKCQIKPLEMAGCYNCLTGAKLNFECKTDFGEALAHVTCGEGTFSTVCTPQGIKATATMNFQHAVVKEECTVVCPAGSTTFSIDTTLVFIEKERLGQLSNTISTSNDKNELDFGFLSAWLSGNWLASISLIAAVAVGILLSVILFPVIMQVLISCATKTSVVLMTRIAGKKQRHSFKEL</sequence>
<dbReference type="Pfam" id="PF19019">
    <property type="entry name" value="Phlebo_G2_C"/>
    <property type="match status" value="1"/>
</dbReference>
<feature type="region of interest" description="Disordered" evidence="2">
    <location>
        <begin position="699"/>
        <end position="759"/>
    </location>
</feature>
<feature type="compositionally biased region" description="Basic and acidic residues" evidence="2">
    <location>
        <begin position="747"/>
        <end position="759"/>
    </location>
</feature>
<evidence type="ECO:0000259" key="4">
    <source>
        <dbReference type="PROSITE" id="PS50158"/>
    </source>
</evidence>
<name>A0A914X636_9BILA</name>
<keyword evidence="5" id="KW-1185">Reference proteome</keyword>
<dbReference type="Pfam" id="PF07245">
    <property type="entry name" value="Phlebovirus_G2"/>
    <property type="match status" value="1"/>
</dbReference>
<dbReference type="GO" id="GO:0008270">
    <property type="term" value="F:zinc ion binding"/>
    <property type="evidence" value="ECO:0007669"/>
    <property type="project" value="UniProtKB-KW"/>
</dbReference>
<keyword evidence="1" id="KW-0863">Zinc-finger</keyword>
<dbReference type="Pfam" id="PF03564">
    <property type="entry name" value="DUF1759"/>
    <property type="match status" value="1"/>
</dbReference>
<feature type="transmembrane region" description="Helical" evidence="3">
    <location>
        <begin position="1689"/>
        <end position="1710"/>
    </location>
</feature>
<dbReference type="Gene3D" id="2.60.40.3770">
    <property type="match status" value="1"/>
</dbReference>